<dbReference type="PROSITE" id="PS51819">
    <property type="entry name" value="VOC"/>
    <property type="match status" value="1"/>
</dbReference>
<dbReference type="Pfam" id="PF00903">
    <property type="entry name" value="Glyoxalase"/>
    <property type="match status" value="1"/>
</dbReference>
<name>A0AAN0NIY0_9RHOB</name>
<dbReference type="InterPro" id="IPR037523">
    <property type="entry name" value="VOC_core"/>
</dbReference>
<organism evidence="2 3">
    <name type="scientific">Yoonia rhodophyticola</name>
    <dbReference type="NCBI Taxonomy" id="3137370"/>
    <lineage>
        <taxon>Bacteria</taxon>
        <taxon>Pseudomonadati</taxon>
        <taxon>Pseudomonadota</taxon>
        <taxon>Alphaproteobacteria</taxon>
        <taxon>Rhodobacterales</taxon>
        <taxon>Paracoccaceae</taxon>
        <taxon>Yoonia</taxon>
    </lineage>
</organism>
<dbReference type="KEGG" id="yrh:AABB31_02060"/>
<evidence type="ECO:0000313" key="3">
    <source>
        <dbReference type="Proteomes" id="UP001470809"/>
    </source>
</evidence>
<dbReference type="InterPro" id="IPR029068">
    <property type="entry name" value="Glyas_Bleomycin-R_OHBP_Dase"/>
</dbReference>
<sequence length="123" mass="13423">MKLGAFSISLNVKDIAASKAFYAKLGFEPFGGDEAQGWLMLRNGETVLGLFGGFLEANALTFNPGWDQHAQNVEDFEDVRDIQKRLKADGVTFVSEADETTTGPASFVIMDPDGNPVLVDQHR</sequence>
<protein>
    <submittedName>
        <fullName evidence="2">VOC family protein</fullName>
    </submittedName>
</protein>
<dbReference type="InterPro" id="IPR004360">
    <property type="entry name" value="Glyas_Fos-R_dOase_dom"/>
</dbReference>
<evidence type="ECO:0000259" key="1">
    <source>
        <dbReference type="PROSITE" id="PS51819"/>
    </source>
</evidence>
<keyword evidence="3" id="KW-1185">Reference proteome</keyword>
<proteinExistence type="predicted"/>
<dbReference type="Proteomes" id="UP001470809">
    <property type="component" value="Chromosome"/>
</dbReference>
<dbReference type="SUPFAM" id="SSF54593">
    <property type="entry name" value="Glyoxalase/Bleomycin resistance protein/Dihydroxybiphenyl dioxygenase"/>
    <property type="match status" value="1"/>
</dbReference>
<feature type="domain" description="VOC" evidence="1">
    <location>
        <begin position="4"/>
        <end position="122"/>
    </location>
</feature>
<accession>A0AAN0NIY0</accession>
<dbReference type="AlphaFoldDB" id="A0AAN0NIY0"/>
<dbReference type="EMBL" id="CP151767">
    <property type="protein sequence ID" value="WZU67772.1"/>
    <property type="molecule type" value="Genomic_DNA"/>
</dbReference>
<gene>
    <name evidence="2" type="ORF">AABB31_02060</name>
</gene>
<evidence type="ECO:0000313" key="2">
    <source>
        <dbReference type="EMBL" id="WZU67772.1"/>
    </source>
</evidence>
<reference evidence="2" key="1">
    <citation type="submission" date="2024-08" db="EMBL/GenBank/DDBJ databases">
        <title>Phylogenomic analyses of a clade within the roseobacter group suggest taxonomic reassignments of species of the genera Aestuariivita, Citreicella, Loktanella, Nautella, Pelagibaca, Ruegeria, Thalassobius, Thiobacimonas and Tropicibacter, and the proposal o.</title>
        <authorList>
            <person name="Jeon C.O."/>
        </authorList>
    </citation>
    <scope>NUCLEOTIDE SEQUENCE</scope>
    <source>
        <strain evidence="2">SS1-5</strain>
    </source>
</reference>
<dbReference type="Gene3D" id="3.10.180.10">
    <property type="entry name" value="2,3-Dihydroxybiphenyl 1,2-Dioxygenase, domain 1"/>
    <property type="match status" value="1"/>
</dbReference>
<dbReference type="PANTHER" id="PTHR36503:SF1">
    <property type="entry name" value="BLR2520 PROTEIN"/>
    <property type="match status" value="1"/>
</dbReference>
<dbReference type="PANTHER" id="PTHR36503">
    <property type="entry name" value="BLR2520 PROTEIN"/>
    <property type="match status" value="1"/>
</dbReference>
<dbReference type="RefSeq" id="WP_342077072.1">
    <property type="nucleotide sequence ID" value="NZ_CP151767.2"/>
</dbReference>